<dbReference type="OrthoDB" id="9802066at2"/>
<dbReference type="PROSITE" id="PS51831">
    <property type="entry name" value="HD"/>
    <property type="match status" value="1"/>
</dbReference>
<reference evidence="4 5" key="2">
    <citation type="submission" date="2018-06" db="EMBL/GenBank/DDBJ databases">
        <title>Comparative genomics of rhizobia nodulating Arachis hypogaea in China.</title>
        <authorList>
            <person name="Li Y."/>
        </authorList>
    </citation>
    <scope>NUCLEOTIDE SEQUENCE [LARGE SCALE GENOMIC DNA]</scope>
    <source>
        <strain evidence="4 5">CCBAU 51658</strain>
    </source>
</reference>
<dbReference type="InterPro" id="IPR037522">
    <property type="entry name" value="HD_GYP_dom"/>
</dbReference>
<evidence type="ECO:0000313" key="5">
    <source>
        <dbReference type="Proteomes" id="UP000593880"/>
    </source>
</evidence>
<reference evidence="3" key="1">
    <citation type="journal article" date="2014" name="Int. J. Syst. Evol. Microbiol.">
        <title>Complete genome sequence of Corynebacterium casei LMG S-19264T (=DSM 44701T), isolated from a smear-ripened cheese.</title>
        <authorList>
            <consortium name="US DOE Joint Genome Institute (JGI-PGF)"/>
            <person name="Walter F."/>
            <person name="Albersmeier A."/>
            <person name="Kalinowski J."/>
            <person name="Ruckert C."/>
        </authorList>
    </citation>
    <scope>NUCLEOTIDE SEQUENCE</scope>
    <source>
        <strain evidence="3">CGMCC 1.15034</strain>
    </source>
</reference>
<dbReference type="Gene3D" id="3.40.50.2300">
    <property type="match status" value="1"/>
</dbReference>
<dbReference type="SUPFAM" id="SSF52172">
    <property type="entry name" value="CheY-like"/>
    <property type="match status" value="1"/>
</dbReference>
<accession>A0A410V462</accession>
<evidence type="ECO:0000313" key="6">
    <source>
        <dbReference type="Proteomes" id="UP000625079"/>
    </source>
</evidence>
<dbReference type="Gene3D" id="1.10.3210.10">
    <property type="entry name" value="Hypothetical protein af1432"/>
    <property type="match status" value="1"/>
</dbReference>
<gene>
    <name evidence="3" type="ORF">GCM10010987_77420</name>
    <name evidence="4" type="ORF">XH86_12570</name>
</gene>
<feature type="domain" description="HD-GYP" evidence="2">
    <location>
        <begin position="163"/>
        <end position="349"/>
    </location>
</feature>
<dbReference type="InterPro" id="IPR011006">
    <property type="entry name" value="CheY-like_superfamily"/>
</dbReference>
<reference evidence="3" key="3">
    <citation type="submission" date="2022-12" db="EMBL/GenBank/DDBJ databases">
        <authorList>
            <person name="Sun Q."/>
            <person name="Zhou Y."/>
        </authorList>
    </citation>
    <scope>NUCLEOTIDE SEQUENCE</scope>
    <source>
        <strain evidence="3">CGMCC 1.15034</strain>
    </source>
</reference>
<keyword evidence="5" id="KW-1185">Reference proteome</keyword>
<name>A0A410V462_9BRAD</name>
<dbReference type="NCBIfam" id="TIGR00277">
    <property type="entry name" value="HDIG"/>
    <property type="match status" value="1"/>
</dbReference>
<dbReference type="InterPro" id="IPR006675">
    <property type="entry name" value="HDIG_dom"/>
</dbReference>
<organism evidence="3 6">
    <name type="scientific">Bradyrhizobium guangdongense</name>
    <dbReference type="NCBI Taxonomy" id="1325090"/>
    <lineage>
        <taxon>Bacteria</taxon>
        <taxon>Pseudomonadati</taxon>
        <taxon>Pseudomonadota</taxon>
        <taxon>Alphaproteobacteria</taxon>
        <taxon>Hyphomicrobiales</taxon>
        <taxon>Nitrobacteraceae</taxon>
        <taxon>Bradyrhizobium</taxon>
    </lineage>
</organism>
<dbReference type="Pfam" id="PF13487">
    <property type="entry name" value="HD_5"/>
    <property type="match status" value="1"/>
</dbReference>
<dbReference type="PANTHER" id="PTHR43155">
    <property type="entry name" value="CYCLIC DI-GMP PHOSPHODIESTERASE PA4108-RELATED"/>
    <property type="match status" value="1"/>
</dbReference>
<dbReference type="InterPro" id="IPR006674">
    <property type="entry name" value="HD_domain"/>
</dbReference>
<dbReference type="EMBL" id="BMHC01000037">
    <property type="protein sequence ID" value="GGI34037.1"/>
    <property type="molecule type" value="Genomic_DNA"/>
</dbReference>
<dbReference type="Proteomes" id="UP000625079">
    <property type="component" value="Unassembled WGS sequence"/>
</dbReference>
<protein>
    <submittedName>
        <fullName evidence="3">HDIG domain-containing protein</fullName>
    </submittedName>
</protein>
<feature type="domain" description="HD" evidence="1">
    <location>
        <begin position="185"/>
        <end position="305"/>
    </location>
</feature>
<evidence type="ECO:0000313" key="3">
    <source>
        <dbReference type="EMBL" id="GGI34037.1"/>
    </source>
</evidence>
<dbReference type="RefSeq" id="WP_128965089.1">
    <property type="nucleotide sequence ID" value="NZ_BMHC01000037.1"/>
</dbReference>
<sequence length="349" mass="37815">MRVHLIGDTPGKLSRLRAGLTSEYTLSSELLGGVALQIAAVDAIVVDADMRNLESISALKELAAKLSQVRRRVFLVERTRRLSIAQAYALGATQVLPSTFTPAQLMAELDQSRSSPTEIGEIRIGVRGATTAGAASIASMFQAVLRGGAVDVDEARDAGKKIANSIAEHGLSKWLESVRRHHEGTYQHCLLVTGVAVDFGLSLGLNQIDMERLYTAAMFHDIGKAAIPLSILDKPGRLDRDERALIETHPVAGYEALKDNTGISPEVLDAVRHHHEYLDGSGYPDGLSGHSISDIVRLLTICDIFAALIEHRPYRSTMSREDAYGIVSSMDGKLEKPLVGAFREVALTR</sequence>
<dbReference type="GO" id="GO:0008081">
    <property type="term" value="F:phosphoric diester hydrolase activity"/>
    <property type="evidence" value="ECO:0007669"/>
    <property type="project" value="UniProtKB-ARBA"/>
</dbReference>
<proteinExistence type="predicted"/>
<dbReference type="PANTHER" id="PTHR43155:SF2">
    <property type="entry name" value="CYCLIC DI-GMP PHOSPHODIESTERASE PA4108"/>
    <property type="match status" value="1"/>
</dbReference>
<dbReference type="PROSITE" id="PS51832">
    <property type="entry name" value="HD_GYP"/>
    <property type="match status" value="1"/>
</dbReference>
<dbReference type="EMBL" id="CP030057">
    <property type="protein sequence ID" value="QOZ59473.1"/>
    <property type="molecule type" value="Genomic_DNA"/>
</dbReference>
<dbReference type="AlphaFoldDB" id="A0A410V462"/>
<evidence type="ECO:0000313" key="4">
    <source>
        <dbReference type="EMBL" id="QOZ59473.1"/>
    </source>
</evidence>
<dbReference type="SMART" id="SM00471">
    <property type="entry name" value="HDc"/>
    <property type="match status" value="1"/>
</dbReference>
<dbReference type="InterPro" id="IPR003607">
    <property type="entry name" value="HD/PDEase_dom"/>
</dbReference>
<dbReference type="CDD" id="cd00077">
    <property type="entry name" value="HDc"/>
    <property type="match status" value="1"/>
</dbReference>
<evidence type="ECO:0000259" key="2">
    <source>
        <dbReference type="PROSITE" id="PS51832"/>
    </source>
</evidence>
<dbReference type="Proteomes" id="UP000593880">
    <property type="component" value="Chromosome"/>
</dbReference>
<evidence type="ECO:0000259" key="1">
    <source>
        <dbReference type="PROSITE" id="PS51831"/>
    </source>
</evidence>
<dbReference type="SUPFAM" id="SSF109604">
    <property type="entry name" value="HD-domain/PDEase-like"/>
    <property type="match status" value="1"/>
</dbReference>